<gene>
    <name evidence="1" type="ORF">rCG_61917</name>
</gene>
<name>A6HBQ6_RAT</name>
<accession>A6HBQ6</accession>
<protein>
    <submittedName>
        <fullName evidence="1">RCG61917</fullName>
    </submittedName>
</protein>
<organism evidence="1 2">
    <name type="scientific">Rattus norvegicus</name>
    <name type="common">Rat</name>
    <dbReference type="NCBI Taxonomy" id="10116"/>
    <lineage>
        <taxon>Eukaryota</taxon>
        <taxon>Metazoa</taxon>
        <taxon>Chordata</taxon>
        <taxon>Craniata</taxon>
        <taxon>Vertebrata</taxon>
        <taxon>Euteleostomi</taxon>
        <taxon>Mammalia</taxon>
        <taxon>Eutheria</taxon>
        <taxon>Euarchontoglires</taxon>
        <taxon>Glires</taxon>
        <taxon>Rodentia</taxon>
        <taxon>Myomorpha</taxon>
        <taxon>Muroidea</taxon>
        <taxon>Muridae</taxon>
        <taxon>Murinae</taxon>
        <taxon>Rattus</taxon>
    </lineage>
</organism>
<dbReference type="AlphaFoldDB" id="A6HBQ6"/>
<sequence>MPKAVKAEPYPCSDLPHRLPHPNLLCVQACFTPDQDQQDGTLGRANVSCQYHSFDVYPGRLYCGVTESHNHSHVKPHTPS</sequence>
<evidence type="ECO:0000313" key="2">
    <source>
        <dbReference type="Proteomes" id="UP000234681"/>
    </source>
</evidence>
<dbReference type="Proteomes" id="UP000234681">
    <property type="component" value="Chromosome 6"/>
</dbReference>
<proteinExistence type="predicted"/>
<evidence type="ECO:0000313" key="1">
    <source>
        <dbReference type="EMBL" id="EDM03461.1"/>
    </source>
</evidence>
<reference evidence="2" key="1">
    <citation type="submission" date="2005-09" db="EMBL/GenBank/DDBJ databases">
        <authorList>
            <person name="Mural R.J."/>
            <person name="Li P.W."/>
            <person name="Adams M.D."/>
            <person name="Amanatides P.G."/>
            <person name="Baden-Tillson H."/>
            <person name="Barnstead M."/>
            <person name="Chin S.H."/>
            <person name="Dew I."/>
            <person name="Evans C.A."/>
            <person name="Ferriera S."/>
            <person name="Flanigan M."/>
            <person name="Fosler C."/>
            <person name="Glodek A."/>
            <person name="Gu Z."/>
            <person name="Holt R.A."/>
            <person name="Jennings D."/>
            <person name="Kraft C.L."/>
            <person name="Lu F."/>
            <person name="Nguyen T."/>
            <person name="Nusskern D.R."/>
            <person name="Pfannkoch C.M."/>
            <person name="Sitter C."/>
            <person name="Sutton G.G."/>
            <person name="Venter J.C."/>
            <person name="Wang Z."/>
            <person name="Woodage T."/>
            <person name="Zheng X.H."/>
            <person name="Zhong F."/>
        </authorList>
    </citation>
    <scope>NUCLEOTIDE SEQUENCE [LARGE SCALE GENOMIC DNA]</scope>
    <source>
        <strain>BN</strain>
        <strain evidence="2">Sprague-Dawley</strain>
    </source>
</reference>
<dbReference type="EMBL" id="CH473947">
    <property type="protein sequence ID" value="EDM03461.1"/>
    <property type="molecule type" value="Genomic_DNA"/>
</dbReference>